<name>G6AUJ0_9BACT</name>
<gene>
    <name evidence="1" type="ORF">HMPREF0673_00275</name>
</gene>
<organism evidence="1 2">
    <name type="scientific">Leyella stercorea DSM 18206</name>
    <dbReference type="NCBI Taxonomy" id="1002367"/>
    <lineage>
        <taxon>Bacteria</taxon>
        <taxon>Pseudomonadati</taxon>
        <taxon>Bacteroidota</taxon>
        <taxon>Bacteroidia</taxon>
        <taxon>Bacteroidales</taxon>
        <taxon>Prevotellaceae</taxon>
        <taxon>Leyella</taxon>
    </lineage>
</organism>
<evidence type="ECO:0000313" key="2">
    <source>
        <dbReference type="Proteomes" id="UP000004407"/>
    </source>
</evidence>
<comment type="caution">
    <text evidence="1">The sequence shown here is derived from an EMBL/GenBank/DDBJ whole genome shotgun (WGS) entry which is preliminary data.</text>
</comment>
<dbReference type="GeneID" id="78336157"/>
<proteinExistence type="predicted"/>
<dbReference type="AlphaFoldDB" id="G6AUJ0"/>
<dbReference type="RefSeq" id="WP_007897060.1">
    <property type="nucleotide sequence ID" value="NZ_JH379361.1"/>
</dbReference>
<dbReference type="HOGENOM" id="CLU_1757183_0_0_10"/>
<reference evidence="1 2" key="1">
    <citation type="submission" date="2011-08" db="EMBL/GenBank/DDBJ databases">
        <authorList>
            <person name="Weinstock G."/>
            <person name="Sodergren E."/>
            <person name="Clifton S."/>
            <person name="Fulton L."/>
            <person name="Fulton B."/>
            <person name="Courtney L."/>
            <person name="Fronick C."/>
            <person name="Harrison M."/>
            <person name="Strong C."/>
            <person name="Farmer C."/>
            <person name="Delahaunty K."/>
            <person name="Markovic C."/>
            <person name="Hall O."/>
            <person name="Minx P."/>
            <person name="Tomlinson C."/>
            <person name="Mitreva M."/>
            <person name="Hou S."/>
            <person name="Chen J."/>
            <person name="Wollam A."/>
            <person name="Pepin K.H."/>
            <person name="Johnson M."/>
            <person name="Bhonagiri V."/>
            <person name="Zhang X."/>
            <person name="Suruliraj S."/>
            <person name="Warren W."/>
            <person name="Chinwalla A."/>
            <person name="Mardis E.R."/>
            <person name="Wilson R.K."/>
        </authorList>
    </citation>
    <scope>NUCLEOTIDE SEQUENCE [LARGE SCALE GENOMIC DNA]</scope>
    <source>
        <strain evidence="1 2">DSM 18206</strain>
    </source>
</reference>
<dbReference type="Proteomes" id="UP000004407">
    <property type="component" value="Unassembled WGS sequence"/>
</dbReference>
<accession>G6AUJ0</accession>
<sequence length="148" mass="16990">MAKNELLEEILDELSVIKGKDEARDKQLADILSTLNELLDKFAQIPQNGKNDNAPPGNNLAYGTLKDAVYDGMADYYKNQPDSKGILTENNLMTIHDIFWDLSRKNLRSSVRKRKKKFKRSVMKLQSFAIYMVLMRFLKLQNGLPNIP</sequence>
<protein>
    <submittedName>
        <fullName evidence="1">Uncharacterized protein</fullName>
    </submittedName>
</protein>
<evidence type="ECO:0000313" key="1">
    <source>
        <dbReference type="EMBL" id="EHJ41918.1"/>
    </source>
</evidence>
<dbReference type="EMBL" id="AFZZ01000037">
    <property type="protein sequence ID" value="EHJ41918.1"/>
    <property type="molecule type" value="Genomic_DNA"/>
</dbReference>